<keyword evidence="2" id="KW-1185">Reference proteome</keyword>
<sequence length="185" mass="21305">MIVLTAEKLKFVLTKPCPTVPTAESSAEQKEAYDKWTHSDEMARCYILGSISNVLQQKHQSMSTATEIMESLREMFEHQGRQARQAAIRSIMNMRMKPGTPVRDHMLALIARFNVGRGFRGAEIKSETRVDMALETLPRCSQFKWETNRSSTLIRPTRSPIPRRKEIVFPLFETPLGQDENKEHR</sequence>
<proteinExistence type="predicted"/>
<evidence type="ECO:0008006" key="3">
    <source>
        <dbReference type="Google" id="ProtNLM"/>
    </source>
</evidence>
<gene>
    <name evidence="1" type="ORF">DH2020_035348</name>
</gene>
<evidence type="ECO:0000313" key="1">
    <source>
        <dbReference type="EMBL" id="KAK6130912.1"/>
    </source>
</evidence>
<dbReference type="EMBL" id="JABTTQ020001532">
    <property type="protein sequence ID" value="KAK6130912.1"/>
    <property type="molecule type" value="Genomic_DNA"/>
</dbReference>
<reference evidence="1 2" key="1">
    <citation type="journal article" date="2021" name="Comput. Struct. Biotechnol. J.">
        <title>De novo genome assembly of the potent medicinal plant Rehmannia glutinosa using nanopore technology.</title>
        <authorList>
            <person name="Ma L."/>
            <person name="Dong C."/>
            <person name="Song C."/>
            <person name="Wang X."/>
            <person name="Zheng X."/>
            <person name="Niu Y."/>
            <person name="Chen S."/>
            <person name="Feng W."/>
        </authorList>
    </citation>
    <scope>NUCLEOTIDE SEQUENCE [LARGE SCALE GENOMIC DNA]</scope>
    <source>
        <strain evidence="1">DH-2019</strain>
    </source>
</reference>
<protein>
    <recommendedName>
        <fullName evidence="3">Gag/pol protein</fullName>
    </recommendedName>
</protein>
<organism evidence="1 2">
    <name type="scientific">Rehmannia glutinosa</name>
    <name type="common">Chinese foxglove</name>
    <dbReference type="NCBI Taxonomy" id="99300"/>
    <lineage>
        <taxon>Eukaryota</taxon>
        <taxon>Viridiplantae</taxon>
        <taxon>Streptophyta</taxon>
        <taxon>Embryophyta</taxon>
        <taxon>Tracheophyta</taxon>
        <taxon>Spermatophyta</taxon>
        <taxon>Magnoliopsida</taxon>
        <taxon>eudicotyledons</taxon>
        <taxon>Gunneridae</taxon>
        <taxon>Pentapetalae</taxon>
        <taxon>asterids</taxon>
        <taxon>lamiids</taxon>
        <taxon>Lamiales</taxon>
        <taxon>Orobanchaceae</taxon>
        <taxon>Rehmannieae</taxon>
        <taxon>Rehmannia</taxon>
    </lineage>
</organism>
<dbReference type="Proteomes" id="UP001318860">
    <property type="component" value="Unassembled WGS sequence"/>
</dbReference>
<accession>A0ABR0V7W1</accession>
<evidence type="ECO:0000313" key="2">
    <source>
        <dbReference type="Proteomes" id="UP001318860"/>
    </source>
</evidence>
<comment type="caution">
    <text evidence="1">The sequence shown here is derived from an EMBL/GenBank/DDBJ whole genome shotgun (WGS) entry which is preliminary data.</text>
</comment>
<name>A0ABR0V7W1_REHGL</name>
<dbReference type="Pfam" id="PF14223">
    <property type="entry name" value="Retrotran_gag_2"/>
    <property type="match status" value="1"/>
</dbReference>